<feature type="compositionally biased region" description="Basic residues" evidence="1">
    <location>
        <begin position="81"/>
        <end position="91"/>
    </location>
</feature>
<organism evidence="2 3">
    <name type="scientific">Pelomonas aquatica</name>
    <dbReference type="NCBI Taxonomy" id="431058"/>
    <lineage>
        <taxon>Bacteria</taxon>
        <taxon>Pseudomonadati</taxon>
        <taxon>Pseudomonadota</taxon>
        <taxon>Betaproteobacteria</taxon>
        <taxon>Burkholderiales</taxon>
        <taxon>Sphaerotilaceae</taxon>
        <taxon>Roseateles</taxon>
    </lineage>
</organism>
<keyword evidence="3" id="KW-1185">Reference proteome</keyword>
<proteinExistence type="predicted"/>
<accession>A0ABU1Z9X6</accession>
<evidence type="ECO:0000256" key="1">
    <source>
        <dbReference type="SAM" id="MobiDB-lite"/>
    </source>
</evidence>
<evidence type="ECO:0000313" key="2">
    <source>
        <dbReference type="EMBL" id="MDR7297425.1"/>
    </source>
</evidence>
<evidence type="ECO:0008006" key="4">
    <source>
        <dbReference type="Google" id="ProtNLM"/>
    </source>
</evidence>
<reference evidence="2 3" key="1">
    <citation type="submission" date="2023-07" db="EMBL/GenBank/DDBJ databases">
        <title>Sorghum-associated microbial communities from plants grown in Nebraska, USA.</title>
        <authorList>
            <person name="Schachtman D."/>
        </authorList>
    </citation>
    <scope>NUCLEOTIDE SEQUENCE [LARGE SCALE GENOMIC DNA]</scope>
    <source>
        <strain evidence="2 3">BE310</strain>
    </source>
</reference>
<name>A0ABU1Z9X6_9BURK</name>
<feature type="region of interest" description="Disordered" evidence="1">
    <location>
        <begin position="71"/>
        <end position="91"/>
    </location>
</feature>
<evidence type="ECO:0000313" key="3">
    <source>
        <dbReference type="Proteomes" id="UP001180536"/>
    </source>
</evidence>
<dbReference type="Proteomes" id="UP001180536">
    <property type="component" value="Unassembled WGS sequence"/>
</dbReference>
<gene>
    <name evidence="2" type="ORF">J2X16_002774</name>
</gene>
<protein>
    <recommendedName>
        <fullName evidence="4">HTH-like domain-containing protein</fullName>
    </recommendedName>
</protein>
<dbReference type="EMBL" id="JAVDXQ010000004">
    <property type="protein sequence ID" value="MDR7297425.1"/>
    <property type="molecule type" value="Genomic_DNA"/>
</dbReference>
<comment type="caution">
    <text evidence="2">The sequence shown here is derived from an EMBL/GenBank/DDBJ whole genome shotgun (WGS) entry which is preliminary data.</text>
</comment>
<sequence length="91" mass="10316">MLSLLGKRILGTPFLALEMLKASLTNWVRADAKDQLAHIRDIHERLRGEYGRPRMHKELLARGLRMGKEPGAAAAWTGSPLHRRKRLPNTP</sequence>